<dbReference type="SUPFAM" id="SSF111126">
    <property type="entry name" value="Ligand-binding domain in the NO signalling and Golgi transport"/>
    <property type="match status" value="1"/>
</dbReference>
<proteinExistence type="predicted"/>
<dbReference type="InterPro" id="IPR024096">
    <property type="entry name" value="NO_sig/Golgi_transp_ligand-bd"/>
</dbReference>
<dbReference type="Proteomes" id="UP000234530">
    <property type="component" value="Chromosome"/>
</dbReference>
<dbReference type="EMBL" id="CP025430">
    <property type="protein sequence ID" value="AUH63264.1"/>
    <property type="molecule type" value="Genomic_DNA"/>
</dbReference>
<reference evidence="2 3" key="1">
    <citation type="journal article" date="2013" name="Antonie Van Leeuwenhoek">
        <title>Paracoccus zhejiangensis sp. nov., isolated from activated sludge in wastewater-treatment system.</title>
        <authorList>
            <person name="Wu Z.G."/>
            <person name="Zhang D.F."/>
            <person name="Liu Y.L."/>
            <person name="Wang F."/>
            <person name="Jiang X."/>
            <person name="Li C."/>
            <person name="Li S.P."/>
            <person name="Hong Q."/>
            <person name="Li W.J."/>
        </authorList>
    </citation>
    <scope>NUCLEOTIDE SEQUENCE [LARGE SCALE GENOMIC DNA]</scope>
    <source>
        <strain evidence="2 3">J6</strain>
    </source>
</reference>
<protein>
    <submittedName>
        <fullName evidence="2">Heme NO-binding protein</fullName>
    </submittedName>
</protein>
<dbReference type="GO" id="GO:0070482">
    <property type="term" value="P:response to oxygen levels"/>
    <property type="evidence" value="ECO:0007669"/>
    <property type="project" value="TreeGrafter"/>
</dbReference>
<dbReference type="GO" id="GO:0019934">
    <property type="term" value="P:cGMP-mediated signaling"/>
    <property type="evidence" value="ECO:0007669"/>
    <property type="project" value="TreeGrafter"/>
</dbReference>
<dbReference type="OrthoDB" id="981203at2"/>
<name>A0A2H5EVE9_9RHOB</name>
<dbReference type="PANTHER" id="PTHR45655">
    <property type="entry name" value="GUANYLATE CYCLASE SOLUBLE SUBUNIT BETA-2"/>
    <property type="match status" value="1"/>
</dbReference>
<evidence type="ECO:0000313" key="3">
    <source>
        <dbReference type="Proteomes" id="UP000234530"/>
    </source>
</evidence>
<sequence length="194" mass="21438">MHGLINRSIEGFLRDTYGDAFWADVAEASGIDARGFQTVRLYPDSISQALINQASQRLDKPETALLEDLGAWLARVEPVRRLLRFSGRSFVDFLHSLEELKGRAHMVIPDLGMPRIRVEPGGEDELRIVMPDCFNEWRSVMAGLLRGMADDYGVLGLISVEGNAVKVTISHESFSEGRGFELGAGPLHRDEGAA</sequence>
<dbReference type="Pfam" id="PF07700">
    <property type="entry name" value="HNOB"/>
    <property type="match status" value="1"/>
</dbReference>
<dbReference type="InterPro" id="IPR011644">
    <property type="entry name" value="Heme_NO-bd"/>
</dbReference>
<dbReference type="GO" id="GO:0020037">
    <property type="term" value="F:heme binding"/>
    <property type="evidence" value="ECO:0007669"/>
    <property type="project" value="InterPro"/>
</dbReference>
<dbReference type="PANTHER" id="PTHR45655:SF13">
    <property type="entry name" value="SOLUBLE GUANYLATE CYCLASE GCY-32-RELATED"/>
    <property type="match status" value="1"/>
</dbReference>
<dbReference type="GO" id="GO:0004383">
    <property type="term" value="F:guanylate cyclase activity"/>
    <property type="evidence" value="ECO:0007669"/>
    <property type="project" value="TreeGrafter"/>
</dbReference>
<evidence type="ECO:0000259" key="1">
    <source>
        <dbReference type="Pfam" id="PF07700"/>
    </source>
</evidence>
<dbReference type="RefSeq" id="WP_101751306.1">
    <property type="nucleotide sequence ID" value="NZ_CP025430.1"/>
</dbReference>
<dbReference type="AlphaFoldDB" id="A0A2H5EVE9"/>
<gene>
    <name evidence="2" type="ORF">CX676_03080</name>
</gene>
<feature type="domain" description="Heme NO-binding" evidence="1">
    <location>
        <begin position="2"/>
        <end position="149"/>
    </location>
</feature>
<evidence type="ECO:0000313" key="2">
    <source>
        <dbReference type="EMBL" id="AUH63264.1"/>
    </source>
</evidence>
<dbReference type="InterPro" id="IPR038158">
    <property type="entry name" value="H-NOX_domain_sf"/>
</dbReference>
<dbReference type="KEGG" id="pzh:CX676_03080"/>
<keyword evidence="3" id="KW-1185">Reference proteome</keyword>
<dbReference type="GO" id="GO:0008074">
    <property type="term" value="C:guanylate cyclase complex, soluble"/>
    <property type="evidence" value="ECO:0007669"/>
    <property type="project" value="TreeGrafter"/>
</dbReference>
<accession>A0A2H5EVE9</accession>
<dbReference type="Gene3D" id="3.90.1520.10">
    <property type="entry name" value="H-NOX domain"/>
    <property type="match status" value="1"/>
</dbReference>
<organism evidence="2 3">
    <name type="scientific">Paracoccus zhejiangensis</name>
    <dbReference type="NCBI Taxonomy" id="1077935"/>
    <lineage>
        <taxon>Bacteria</taxon>
        <taxon>Pseudomonadati</taxon>
        <taxon>Pseudomonadota</taxon>
        <taxon>Alphaproteobacteria</taxon>
        <taxon>Rhodobacterales</taxon>
        <taxon>Paracoccaceae</taxon>
        <taxon>Paracoccus</taxon>
    </lineage>
</organism>